<feature type="region of interest" description="Disordered" evidence="1">
    <location>
        <begin position="56"/>
        <end position="80"/>
    </location>
</feature>
<dbReference type="InterPro" id="IPR050266">
    <property type="entry name" value="AB_hydrolase_sf"/>
</dbReference>
<dbReference type="SUPFAM" id="SSF53474">
    <property type="entry name" value="alpha/beta-Hydrolases"/>
    <property type="match status" value="1"/>
</dbReference>
<dbReference type="PRINTS" id="PR00412">
    <property type="entry name" value="EPOXHYDRLASE"/>
</dbReference>
<dbReference type="PANTHER" id="PTHR43798:SF33">
    <property type="entry name" value="HYDROLASE, PUTATIVE (AFU_ORTHOLOGUE AFUA_2G14860)-RELATED"/>
    <property type="match status" value="1"/>
</dbReference>
<feature type="domain" description="AB hydrolase-1" evidence="2">
    <location>
        <begin position="24"/>
        <end position="167"/>
    </location>
</feature>
<evidence type="ECO:0000259" key="2">
    <source>
        <dbReference type="Pfam" id="PF00561"/>
    </source>
</evidence>
<protein>
    <submittedName>
        <fullName evidence="3">Alpha beta hydrolase fold protein</fullName>
    </submittedName>
</protein>
<comment type="caution">
    <text evidence="3">The sequence shown here is derived from an EMBL/GenBank/DDBJ whole genome shotgun (WGS) entry which is preliminary data.</text>
</comment>
<dbReference type="GO" id="GO:0016787">
    <property type="term" value="F:hydrolase activity"/>
    <property type="evidence" value="ECO:0007669"/>
    <property type="project" value="UniProtKB-KW"/>
</dbReference>
<gene>
    <name evidence="3" type="ORF">CkaCkLH20_10156</name>
</gene>
<dbReference type="PANTHER" id="PTHR43798">
    <property type="entry name" value="MONOACYLGLYCEROL LIPASE"/>
    <property type="match status" value="1"/>
</dbReference>
<dbReference type="AlphaFoldDB" id="A0A9P6HXF4"/>
<proteinExistence type="predicted"/>
<organism evidence="3 4">
    <name type="scientific">Colletotrichum karsti</name>
    <dbReference type="NCBI Taxonomy" id="1095194"/>
    <lineage>
        <taxon>Eukaryota</taxon>
        <taxon>Fungi</taxon>
        <taxon>Dikarya</taxon>
        <taxon>Ascomycota</taxon>
        <taxon>Pezizomycotina</taxon>
        <taxon>Sordariomycetes</taxon>
        <taxon>Hypocreomycetidae</taxon>
        <taxon>Glomerellales</taxon>
        <taxon>Glomerellaceae</taxon>
        <taxon>Colletotrichum</taxon>
        <taxon>Colletotrichum boninense species complex</taxon>
    </lineage>
</organism>
<dbReference type="Pfam" id="PF00561">
    <property type="entry name" value="Abhydrolase_1"/>
    <property type="match status" value="1"/>
</dbReference>
<evidence type="ECO:0000256" key="1">
    <source>
        <dbReference type="SAM" id="MobiDB-lite"/>
    </source>
</evidence>
<keyword evidence="4" id="KW-1185">Reference proteome</keyword>
<dbReference type="InterPro" id="IPR000639">
    <property type="entry name" value="Epox_hydrolase-like"/>
</dbReference>
<dbReference type="Proteomes" id="UP000781932">
    <property type="component" value="Unassembled WGS sequence"/>
</dbReference>
<keyword evidence="3" id="KW-0378">Hydrolase</keyword>
<dbReference type="EMBL" id="JAATWM020000038">
    <property type="protein sequence ID" value="KAF9872329.1"/>
    <property type="molecule type" value="Genomic_DNA"/>
</dbReference>
<accession>A0A9P6HXF4</accession>
<dbReference type="GeneID" id="62165944"/>
<dbReference type="Gene3D" id="3.40.50.1820">
    <property type="entry name" value="alpha/beta hydrolase"/>
    <property type="match status" value="1"/>
</dbReference>
<sequence>MPFFERNEKISIFYLDEGPQDATVVLLIPGITCDLHDWNWQVPFLLEHGFRVITPDPRGQGRSSAPDPTPNIRSWPGPDSDPTIVDYYPQSTAHDFIALLGHLNISSVVLIAHSLGTAVAYHLASVRPDLTRALVVFDALHSVPSATADEYLTDPQQVLQNLVMLFGEALYPPTVPAWHNTWVGRRAAQGSMEVVLAQCWACLGDPNGIGRREISVAQHDGKIKCPRLTLGNSSFWVSTEKTYLSPSTELDEVHLVEGAGHWFFQLKSDKVNHMLKKWFVRIGLV</sequence>
<reference evidence="3" key="2">
    <citation type="submission" date="2020-11" db="EMBL/GenBank/DDBJ databases">
        <title>Whole genome sequencing of Colletotrichum sp.</title>
        <authorList>
            <person name="Li H."/>
        </authorList>
    </citation>
    <scope>NUCLEOTIDE SEQUENCE</scope>
    <source>
        <strain evidence="3">CkLH20</strain>
    </source>
</reference>
<dbReference type="OrthoDB" id="408373at2759"/>
<name>A0A9P6HXF4_9PEZI</name>
<reference evidence="3" key="1">
    <citation type="submission" date="2020-03" db="EMBL/GenBank/DDBJ databases">
        <authorList>
            <person name="He L."/>
        </authorList>
    </citation>
    <scope>NUCLEOTIDE SEQUENCE</scope>
    <source>
        <strain evidence="3">CkLH20</strain>
    </source>
</reference>
<dbReference type="GO" id="GO:0016020">
    <property type="term" value="C:membrane"/>
    <property type="evidence" value="ECO:0007669"/>
    <property type="project" value="TreeGrafter"/>
</dbReference>
<dbReference type="InterPro" id="IPR029058">
    <property type="entry name" value="AB_hydrolase_fold"/>
</dbReference>
<dbReference type="RefSeq" id="XP_038741790.1">
    <property type="nucleotide sequence ID" value="XM_038892870.1"/>
</dbReference>
<evidence type="ECO:0000313" key="3">
    <source>
        <dbReference type="EMBL" id="KAF9872329.1"/>
    </source>
</evidence>
<evidence type="ECO:0000313" key="4">
    <source>
        <dbReference type="Proteomes" id="UP000781932"/>
    </source>
</evidence>
<dbReference type="InterPro" id="IPR000073">
    <property type="entry name" value="AB_hydrolase_1"/>
</dbReference>